<evidence type="ECO:0000259" key="2">
    <source>
        <dbReference type="PROSITE" id="PS50022"/>
    </source>
</evidence>
<keyword evidence="5" id="KW-1185">Reference proteome</keyword>
<organism evidence="4 5">
    <name type="scientific">Cohnella zeiphila</name>
    <dbReference type="NCBI Taxonomy" id="2761120"/>
    <lineage>
        <taxon>Bacteria</taxon>
        <taxon>Bacillati</taxon>
        <taxon>Bacillota</taxon>
        <taxon>Bacilli</taxon>
        <taxon>Bacillales</taxon>
        <taxon>Paenibacillaceae</taxon>
        <taxon>Cohnella</taxon>
    </lineage>
</organism>
<evidence type="ECO:0000313" key="4">
    <source>
        <dbReference type="EMBL" id="MBB6730630.1"/>
    </source>
</evidence>
<dbReference type="PROSITE" id="PS50022">
    <property type="entry name" value="FA58C_3"/>
    <property type="match status" value="1"/>
</dbReference>
<name>A0A7X0VUP8_9BACL</name>
<feature type="domain" description="F5/8 type C" evidence="2">
    <location>
        <begin position="441"/>
        <end position="591"/>
    </location>
</feature>
<dbReference type="InterPro" id="IPR000421">
    <property type="entry name" value="FA58C"/>
</dbReference>
<feature type="domain" description="GH16" evidence="3">
    <location>
        <begin position="145"/>
        <end position="442"/>
    </location>
</feature>
<dbReference type="SUPFAM" id="SSF49899">
    <property type="entry name" value="Concanavalin A-like lectins/glucanases"/>
    <property type="match status" value="1"/>
</dbReference>
<reference evidence="4 5" key="1">
    <citation type="submission" date="2020-08" db="EMBL/GenBank/DDBJ databases">
        <title>Cohnella phylogeny.</title>
        <authorList>
            <person name="Dunlap C."/>
        </authorList>
    </citation>
    <scope>NUCLEOTIDE SEQUENCE [LARGE SCALE GENOMIC DNA]</scope>
    <source>
        <strain evidence="4 5">CBP 2801</strain>
    </source>
</reference>
<dbReference type="Pfam" id="PF00754">
    <property type="entry name" value="F5_F8_type_C"/>
    <property type="match status" value="1"/>
</dbReference>
<dbReference type="GO" id="GO:0004553">
    <property type="term" value="F:hydrolase activity, hydrolyzing O-glycosyl compounds"/>
    <property type="evidence" value="ECO:0007669"/>
    <property type="project" value="InterPro"/>
</dbReference>
<comment type="caution">
    <text evidence="4">The sequence shown here is derived from an EMBL/GenBank/DDBJ whole genome shotgun (WGS) entry which is preliminary data.</text>
</comment>
<dbReference type="InterPro" id="IPR008979">
    <property type="entry name" value="Galactose-bd-like_sf"/>
</dbReference>
<dbReference type="SUPFAM" id="SSF49785">
    <property type="entry name" value="Galactose-binding domain-like"/>
    <property type="match status" value="1"/>
</dbReference>
<feature type="signal peptide" evidence="1">
    <location>
        <begin position="1"/>
        <end position="31"/>
    </location>
</feature>
<dbReference type="InterPro" id="IPR000757">
    <property type="entry name" value="Beta-glucanase-like"/>
</dbReference>
<dbReference type="AlphaFoldDB" id="A0A7X0VUP8"/>
<dbReference type="PROSITE" id="PS51762">
    <property type="entry name" value="GH16_2"/>
    <property type="match status" value="1"/>
</dbReference>
<sequence>MKRFGRKANSTLCGLLIALMLAALFPASAWATDGVVEGKTTVITPAYRSNINGDTEIEFICPGGTTAALYVQQQPADGSVNTNGTRVAVGGILTLDADGRGSVTFPADDFPAGPITLRIRVWQNGADLDDAYLQLYNTGGVAWKTGLANAPVNPVTSGMNLTFSDDFNTMPSISFSGEGTTYASVKPDTRAGGQFGYAAFEDRGGAYDPFSIADNEYLKITTTYRGDSYTSPRAGWNQKATTGLISSEAMDGSGFHTQGGTDQYFEARIFAPPTPGMWPAFWTLTANNYADNPLGNGNYAVDELDALEGYMAWPYQYSIAWHPWSGTNAPNPSAALGGGTWPQIDTPTFGNINLAMGFHIFGMYITEDTTYYYLDNVEVASHPTLQLSYELGNYFLINGAVSDHVIHFNSDGTYTYDDDFLRYGNENNMYVDWVRVYEGGNGNGGGGDDGGDITYVPGENSTAWASSETGGGYNEGPANVLDGNPYTKWASGTTQGLPQSITIDLGQTYNNVKQLKYFLSAYEWTARIEQYEVWVSTDNATYTKVDEGEWPNVPGVWYESNFSPVTARYVKLVALTAGQNESDASSRASATEIQIGYQA</sequence>
<gene>
    <name evidence="4" type="ORF">H7C18_06910</name>
</gene>
<dbReference type="Proteomes" id="UP000564644">
    <property type="component" value="Unassembled WGS sequence"/>
</dbReference>
<dbReference type="Gene3D" id="2.60.120.200">
    <property type="match status" value="1"/>
</dbReference>
<dbReference type="EMBL" id="JACJVO010000008">
    <property type="protein sequence ID" value="MBB6730630.1"/>
    <property type="molecule type" value="Genomic_DNA"/>
</dbReference>
<dbReference type="InterPro" id="IPR013320">
    <property type="entry name" value="ConA-like_dom_sf"/>
</dbReference>
<dbReference type="GO" id="GO:0005975">
    <property type="term" value="P:carbohydrate metabolic process"/>
    <property type="evidence" value="ECO:0007669"/>
    <property type="project" value="InterPro"/>
</dbReference>
<evidence type="ECO:0000256" key="1">
    <source>
        <dbReference type="SAM" id="SignalP"/>
    </source>
</evidence>
<keyword evidence="1" id="KW-0732">Signal</keyword>
<dbReference type="Gene3D" id="2.60.120.260">
    <property type="entry name" value="Galactose-binding domain-like"/>
    <property type="match status" value="1"/>
</dbReference>
<proteinExistence type="predicted"/>
<evidence type="ECO:0000313" key="5">
    <source>
        <dbReference type="Proteomes" id="UP000564644"/>
    </source>
</evidence>
<evidence type="ECO:0000259" key="3">
    <source>
        <dbReference type="PROSITE" id="PS51762"/>
    </source>
</evidence>
<protein>
    <submittedName>
        <fullName evidence="4">Discoidin domain-containing protein</fullName>
    </submittedName>
</protein>
<dbReference type="RefSeq" id="WP_185128296.1">
    <property type="nucleotide sequence ID" value="NZ_JACJVO010000008.1"/>
</dbReference>
<accession>A0A7X0VUP8</accession>
<feature type="chain" id="PRO_5031300313" evidence="1">
    <location>
        <begin position="32"/>
        <end position="599"/>
    </location>
</feature>